<dbReference type="InterPro" id="IPR026913">
    <property type="entry name" value="METTL24"/>
</dbReference>
<keyword evidence="3" id="KW-0489">Methyltransferase</keyword>
<dbReference type="EMBL" id="JARJLG010000005">
    <property type="protein sequence ID" value="KAJ7780561.1"/>
    <property type="molecule type" value="Genomic_DNA"/>
</dbReference>
<keyword evidence="1" id="KW-1133">Transmembrane helix</keyword>
<gene>
    <name evidence="3" type="ORF">DFH07DRAFT_792703</name>
</gene>
<protein>
    <submittedName>
        <fullName evidence="3">Methyltransferase domain-containing protein</fullName>
    </submittedName>
</protein>
<keyword evidence="1" id="KW-0812">Transmembrane</keyword>
<dbReference type="GO" id="GO:0008168">
    <property type="term" value="F:methyltransferase activity"/>
    <property type="evidence" value="ECO:0007669"/>
    <property type="project" value="UniProtKB-KW"/>
</dbReference>
<feature type="domain" description="Methyltransferase" evidence="2">
    <location>
        <begin position="95"/>
        <end position="283"/>
    </location>
</feature>
<dbReference type="InterPro" id="IPR025714">
    <property type="entry name" value="Methyltranfer_dom"/>
</dbReference>
<dbReference type="Proteomes" id="UP001215280">
    <property type="component" value="Unassembled WGS sequence"/>
</dbReference>
<dbReference type="PANTHER" id="PTHR32026:SF10">
    <property type="entry name" value="METHYLTRANSFERASE-LIKE PROTEIN 24-RELATED"/>
    <property type="match status" value="1"/>
</dbReference>
<proteinExistence type="predicted"/>
<keyword evidence="1" id="KW-0472">Membrane</keyword>
<keyword evidence="4" id="KW-1185">Reference proteome</keyword>
<evidence type="ECO:0000313" key="3">
    <source>
        <dbReference type="EMBL" id="KAJ7780561.1"/>
    </source>
</evidence>
<evidence type="ECO:0000313" key="4">
    <source>
        <dbReference type="Proteomes" id="UP001215280"/>
    </source>
</evidence>
<comment type="caution">
    <text evidence="3">The sequence shown here is derived from an EMBL/GenBank/DDBJ whole genome shotgun (WGS) entry which is preliminary data.</text>
</comment>
<dbReference type="PANTHER" id="PTHR32026">
    <property type="entry name" value="METHYLTRANSFERASE-LIKE PROTEIN 24"/>
    <property type="match status" value="1"/>
</dbReference>
<reference evidence="3" key="1">
    <citation type="submission" date="2023-03" db="EMBL/GenBank/DDBJ databases">
        <title>Massive genome expansion in bonnet fungi (Mycena s.s.) driven by repeated elements and novel gene families across ecological guilds.</title>
        <authorList>
            <consortium name="Lawrence Berkeley National Laboratory"/>
            <person name="Harder C.B."/>
            <person name="Miyauchi S."/>
            <person name="Viragh M."/>
            <person name="Kuo A."/>
            <person name="Thoen E."/>
            <person name="Andreopoulos B."/>
            <person name="Lu D."/>
            <person name="Skrede I."/>
            <person name="Drula E."/>
            <person name="Henrissat B."/>
            <person name="Morin E."/>
            <person name="Kohler A."/>
            <person name="Barry K."/>
            <person name="LaButti K."/>
            <person name="Morin E."/>
            <person name="Salamov A."/>
            <person name="Lipzen A."/>
            <person name="Mereny Z."/>
            <person name="Hegedus B."/>
            <person name="Baldrian P."/>
            <person name="Stursova M."/>
            <person name="Weitz H."/>
            <person name="Taylor A."/>
            <person name="Grigoriev I.V."/>
            <person name="Nagy L.G."/>
            <person name="Martin F."/>
            <person name="Kauserud H."/>
        </authorList>
    </citation>
    <scope>NUCLEOTIDE SEQUENCE</scope>
    <source>
        <strain evidence="3">CBHHK188m</strain>
    </source>
</reference>
<evidence type="ECO:0000259" key="2">
    <source>
        <dbReference type="Pfam" id="PF13383"/>
    </source>
</evidence>
<evidence type="ECO:0000256" key="1">
    <source>
        <dbReference type="SAM" id="Phobius"/>
    </source>
</evidence>
<organism evidence="3 4">
    <name type="scientific">Mycena maculata</name>
    <dbReference type="NCBI Taxonomy" id="230809"/>
    <lineage>
        <taxon>Eukaryota</taxon>
        <taxon>Fungi</taxon>
        <taxon>Dikarya</taxon>
        <taxon>Basidiomycota</taxon>
        <taxon>Agaricomycotina</taxon>
        <taxon>Agaricomycetes</taxon>
        <taxon>Agaricomycetidae</taxon>
        <taxon>Agaricales</taxon>
        <taxon>Marasmiineae</taxon>
        <taxon>Mycenaceae</taxon>
        <taxon>Mycena</taxon>
    </lineage>
</organism>
<feature type="transmembrane region" description="Helical" evidence="1">
    <location>
        <begin position="12"/>
        <end position="29"/>
    </location>
</feature>
<dbReference type="Pfam" id="PF13383">
    <property type="entry name" value="Methyltransf_22"/>
    <property type="match status" value="1"/>
</dbReference>
<dbReference type="GO" id="GO:0032259">
    <property type="term" value="P:methylation"/>
    <property type="evidence" value="ECO:0007669"/>
    <property type="project" value="UniProtKB-KW"/>
</dbReference>
<sequence length="337" mass="38580">MAASWQRNPRYIVFIFVTILATLYLIGSFDGPPPSRHRFMPDHDLPDRVARAERIYNKLLLDRKDLIKKFGPTPNDVALFPPNKDPWPAYTVWDFFPAAFNCPHEIQRLGALGDGGKWVCGISRVETKPDCIVYSFGINYESSFEAEILAHTDRCQIWGYDFSVNAFGPEIPSSQAYRTHFRPYGLAGTDSGPDAPTKMYTIESLMKMNGHTHIDILKVDIERWEFETLAALIKPYVVSGKPLPFGQLQLEIHLWDMSFAEYLTWWEMLEAAGLRPFWTEPNLVYQNYNGDEGTTDLAEYSFLNIKGENIFIKDPTRRPLDEDEYGHGHGHVVGPTH</sequence>
<name>A0AAD7K8D4_9AGAR</name>
<keyword evidence="3" id="KW-0808">Transferase</keyword>
<dbReference type="AlphaFoldDB" id="A0AAD7K8D4"/>
<accession>A0AAD7K8D4</accession>